<reference evidence="2" key="1">
    <citation type="journal article" date="2022" name="bioRxiv">
        <title>Sequencing and chromosome-scale assembly of the giantPleurodeles waltlgenome.</title>
        <authorList>
            <person name="Brown T."/>
            <person name="Elewa A."/>
            <person name="Iarovenko S."/>
            <person name="Subramanian E."/>
            <person name="Araus A.J."/>
            <person name="Petzold A."/>
            <person name="Susuki M."/>
            <person name="Suzuki K.-i.T."/>
            <person name="Hayashi T."/>
            <person name="Toyoda A."/>
            <person name="Oliveira C."/>
            <person name="Osipova E."/>
            <person name="Leigh N.D."/>
            <person name="Simon A."/>
            <person name="Yun M.H."/>
        </authorList>
    </citation>
    <scope>NUCLEOTIDE SEQUENCE</scope>
    <source>
        <strain evidence="2">20211129_DDA</strain>
        <tissue evidence="2">Liver</tissue>
    </source>
</reference>
<evidence type="ECO:0000256" key="1">
    <source>
        <dbReference type="SAM" id="MobiDB-lite"/>
    </source>
</evidence>
<comment type="caution">
    <text evidence="2">The sequence shown here is derived from an EMBL/GenBank/DDBJ whole genome shotgun (WGS) entry which is preliminary data.</text>
</comment>
<evidence type="ECO:0000313" key="2">
    <source>
        <dbReference type="EMBL" id="KAJ1135987.1"/>
    </source>
</evidence>
<name>A0AAV7Q5X9_PLEWA</name>
<dbReference type="EMBL" id="JANPWB010000010">
    <property type="protein sequence ID" value="KAJ1135987.1"/>
    <property type="molecule type" value="Genomic_DNA"/>
</dbReference>
<protein>
    <submittedName>
        <fullName evidence="2">Uncharacterized protein</fullName>
    </submittedName>
</protein>
<feature type="compositionally biased region" description="Polar residues" evidence="1">
    <location>
        <begin position="1"/>
        <end position="10"/>
    </location>
</feature>
<dbReference type="AlphaFoldDB" id="A0AAV7Q5X9"/>
<organism evidence="2 3">
    <name type="scientific">Pleurodeles waltl</name>
    <name type="common">Iberian ribbed newt</name>
    <dbReference type="NCBI Taxonomy" id="8319"/>
    <lineage>
        <taxon>Eukaryota</taxon>
        <taxon>Metazoa</taxon>
        <taxon>Chordata</taxon>
        <taxon>Craniata</taxon>
        <taxon>Vertebrata</taxon>
        <taxon>Euteleostomi</taxon>
        <taxon>Amphibia</taxon>
        <taxon>Batrachia</taxon>
        <taxon>Caudata</taxon>
        <taxon>Salamandroidea</taxon>
        <taxon>Salamandridae</taxon>
        <taxon>Pleurodelinae</taxon>
        <taxon>Pleurodeles</taxon>
    </lineage>
</organism>
<evidence type="ECO:0000313" key="3">
    <source>
        <dbReference type="Proteomes" id="UP001066276"/>
    </source>
</evidence>
<keyword evidence="3" id="KW-1185">Reference proteome</keyword>
<sequence>MRPTAPSTHSLPPATHADPPTPTESPHPWALLDGRTGDSDDSRLLQRDQKGAGINGGGKERNVAAVSAEREVVVVELERLALASGDSEDREKLKLRKQELRSLVKSHTRKYETAVHHRLYEVVDKAGKLLAWLERRDRECTWVLKVKNAGHVLQTSAADIAETFADYY</sequence>
<proteinExistence type="predicted"/>
<dbReference type="Proteomes" id="UP001066276">
    <property type="component" value="Chromosome 6"/>
</dbReference>
<accession>A0AAV7Q5X9</accession>
<feature type="region of interest" description="Disordered" evidence="1">
    <location>
        <begin position="1"/>
        <end position="63"/>
    </location>
</feature>
<feature type="compositionally biased region" description="Basic and acidic residues" evidence="1">
    <location>
        <begin position="35"/>
        <end position="50"/>
    </location>
</feature>
<gene>
    <name evidence="2" type="ORF">NDU88_002414</name>
</gene>